<feature type="transmembrane region" description="Helical" evidence="5">
    <location>
        <begin position="51"/>
        <end position="75"/>
    </location>
</feature>
<evidence type="ECO:0000256" key="5">
    <source>
        <dbReference type="SAM" id="Phobius"/>
    </source>
</evidence>
<sequence>MNTHLKLEVLRTFRNRGFLIVTLALPLVLYCAVTPGNKSKHAMVENMPFELYFMTGMAAYGALFAVFSPTTRIALDRQRGWTRQTRVTPLHTTTYLTAKVATAFLVALPCVALLYIAGTAFGVRMSATQWLEMTGLLLLGLIPFIIMGITVGHLAKAESMPAVIGGLVVIFALFGGAFGEFFNSGTTLKVIKLLPSYWLCQSGKVAKGDGAWPTEGWIVVAAWTIAMIAIAIPAYRRDTRRA</sequence>
<protein>
    <submittedName>
        <fullName evidence="7">ABC transporter permease</fullName>
    </submittedName>
</protein>
<dbReference type="InterPro" id="IPR013525">
    <property type="entry name" value="ABC2_TM"/>
</dbReference>
<accession>A0ABP5GUZ7</accession>
<evidence type="ECO:0000256" key="2">
    <source>
        <dbReference type="ARBA" id="ARBA00022692"/>
    </source>
</evidence>
<name>A0ABP5GUZ7_9ACTN</name>
<evidence type="ECO:0000256" key="1">
    <source>
        <dbReference type="ARBA" id="ARBA00004141"/>
    </source>
</evidence>
<evidence type="ECO:0000256" key="3">
    <source>
        <dbReference type="ARBA" id="ARBA00022989"/>
    </source>
</evidence>
<evidence type="ECO:0000259" key="6">
    <source>
        <dbReference type="Pfam" id="PF12698"/>
    </source>
</evidence>
<comment type="subcellular location">
    <subcellularLocation>
        <location evidence="1">Membrane</location>
        <topology evidence="1">Multi-pass membrane protein</topology>
    </subcellularLocation>
</comment>
<evidence type="ECO:0000256" key="4">
    <source>
        <dbReference type="ARBA" id="ARBA00023136"/>
    </source>
</evidence>
<keyword evidence="8" id="KW-1185">Reference proteome</keyword>
<keyword evidence="4 5" id="KW-0472">Membrane</keyword>
<dbReference type="EMBL" id="BAAAQN010000060">
    <property type="protein sequence ID" value="GAA2055161.1"/>
    <property type="molecule type" value="Genomic_DNA"/>
</dbReference>
<feature type="transmembrane region" description="Helical" evidence="5">
    <location>
        <begin position="96"/>
        <end position="116"/>
    </location>
</feature>
<feature type="transmembrane region" description="Helical" evidence="5">
    <location>
        <begin position="216"/>
        <end position="235"/>
    </location>
</feature>
<evidence type="ECO:0000313" key="7">
    <source>
        <dbReference type="EMBL" id="GAA2055161.1"/>
    </source>
</evidence>
<reference evidence="8" key="1">
    <citation type="journal article" date="2019" name="Int. J. Syst. Evol. Microbiol.">
        <title>The Global Catalogue of Microorganisms (GCM) 10K type strain sequencing project: providing services to taxonomists for standard genome sequencing and annotation.</title>
        <authorList>
            <consortium name="The Broad Institute Genomics Platform"/>
            <consortium name="The Broad Institute Genome Sequencing Center for Infectious Disease"/>
            <person name="Wu L."/>
            <person name="Ma J."/>
        </authorList>
    </citation>
    <scope>NUCLEOTIDE SEQUENCE [LARGE SCALE GENOMIC DNA]</scope>
    <source>
        <strain evidence="8">JCM 16014</strain>
    </source>
</reference>
<feature type="transmembrane region" description="Helical" evidence="5">
    <location>
        <begin position="136"/>
        <end position="155"/>
    </location>
</feature>
<dbReference type="Proteomes" id="UP001500751">
    <property type="component" value="Unassembled WGS sequence"/>
</dbReference>
<gene>
    <name evidence="7" type="ORF">GCM10009839_74610</name>
</gene>
<dbReference type="Pfam" id="PF12698">
    <property type="entry name" value="ABC2_membrane_3"/>
    <property type="match status" value="1"/>
</dbReference>
<evidence type="ECO:0000313" key="8">
    <source>
        <dbReference type="Proteomes" id="UP001500751"/>
    </source>
</evidence>
<feature type="transmembrane region" description="Helical" evidence="5">
    <location>
        <begin position="162"/>
        <end position="182"/>
    </location>
</feature>
<organism evidence="7 8">
    <name type="scientific">Catenulispora yoronensis</name>
    <dbReference type="NCBI Taxonomy" id="450799"/>
    <lineage>
        <taxon>Bacteria</taxon>
        <taxon>Bacillati</taxon>
        <taxon>Actinomycetota</taxon>
        <taxon>Actinomycetes</taxon>
        <taxon>Catenulisporales</taxon>
        <taxon>Catenulisporaceae</taxon>
        <taxon>Catenulispora</taxon>
    </lineage>
</organism>
<keyword evidence="3 5" id="KW-1133">Transmembrane helix</keyword>
<proteinExistence type="predicted"/>
<feature type="domain" description="ABC-2 type transporter transmembrane" evidence="6">
    <location>
        <begin position="48"/>
        <end position="231"/>
    </location>
</feature>
<dbReference type="RefSeq" id="WP_344670421.1">
    <property type="nucleotide sequence ID" value="NZ_BAAAQN010000060.1"/>
</dbReference>
<keyword evidence="2 5" id="KW-0812">Transmembrane</keyword>
<comment type="caution">
    <text evidence="7">The sequence shown here is derived from an EMBL/GenBank/DDBJ whole genome shotgun (WGS) entry which is preliminary data.</text>
</comment>